<evidence type="ECO:0000256" key="1">
    <source>
        <dbReference type="SAM" id="MobiDB-lite"/>
    </source>
</evidence>
<accession>A0A804P1T0</accession>
<keyword evidence="3" id="KW-1185">Reference proteome</keyword>
<reference evidence="2" key="3">
    <citation type="submission" date="2021-05" db="UniProtKB">
        <authorList>
            <consortium name="EnsemblPlants"/>
        </authorList>
    </citation>
    <scope>IDENTIFICATION</scope>
    <source>
        <strain evidence="2">cv. B73</strain>
    </source>
</reference>
<evidence type="ECO:0000313" key="3">
    <source>
        <dbReference type="Proteomes" id="UP000007305"/>
    </source>
</evidence>
<proteinExistence type="predicted"/>
<organism evidence="2 3">
    <name type="scientific">Zea mays</name>
    <name type="common">Maize</name>
    <dbReference type="NCBI Taxonomy" id="4577"/>
    <lineage>
        <taxon>Eukaryota</taxon>
        <taxon>Viridiplantae</taxon>
        <taxon>Streptophyta</taxon>
        <taxon>Embryophyta</taxon>
        <taxon>Tracheophyta</taxon>
        <taxon>Spermatophyta</taxon>
        <taxon>Magnoliopsida</taxon>
        <taxon>Liliopsida</taxon>
        <taxon>Poales</taxon>
        <taxon>Poaceae</taxon>
        <taxon>PACMAD clade</taxon>
        <taxon>Panicoideae</taxon>
        <taxon>Andropogonodae</taxon>
        <taxon>Andropogoneae</taxon>
        <taxon>Tripsacinae</taxon>
        <taxon>Zea</taxon>
    </lineage>
</organism>
<dbReference type="InParanoid" id="A0A804P1T0"/>
<feature type="compositionally biased region" description="Low complexity" evidence="1">
    <location>
        <begin position="37"/>
        <end position="54"/>
    </location>
</feature>
<name>A0A804P1T0_MAIZE</name>
<dbReference type="AlphaFoldDB" id="A0A804P1T0"/>
<dbReference type="EnsemblPlants" id="Zm00001eb202560_T001">
    <property type="protein sequence ID" value="Zm00001eb202560_P001"/>
    <property type="gene ID" value="Zm00001eb202560"/>
</dbReference>
<reference evidence="3" key="1">
    <citation type="journal article" date="2009" name="Science">
        <title>The B73 maize genome: complexity, diversity, and dynamics.</title>
        <authorList>
            <person name="Schnable P.S."/>
            <person name="Ware D."/>
            <person name="Fulton R.S."/>
            <person name="Stein J.C."/>
            <person name="Wei F."/>
            <person name="Pasternak S."/>
            <person name="Liang C."/>
            <person name="Zhang J."/>
            <person name="Fulton L."/>
            <person name="Graves T.A."/>
            <person name="Minx P."/>
            <person name="Reily A.D."/>
            <person name="Courtney L."/>
            <person name="Kruchowski S.S."/>
            <person name="Tomlinson C."/>
            <person name="Strong C."/>
            <person name="Delehaunty K."/>
            <person name="Fronick C."/>
            <person name="Courtney B."/>
            <person name="Rock S.M."/>
            <person name="Belter E."/>
            <person name="Du F."/>
            <person name="Kim K."/>
            <person name="Abbott R.M."/>
            <person name="Cotton M."/>
            <person name="Levy A."/>
            <person name="Marchetto P."/>
            <person name="Ochoa K."/>
            <person name="Jackson S.M."/>
            <person name="Gillam B."/>
            <person name="Chen W."/>
            <person name="Yan L."/>
            <person name="Higginbotham J."/>
            <person name="Cardenas M."/>
            <person name="Waligorski J."/>
            <person name="Applebaum E."/>
            <person name="Phelps L."/>
            <person name="Falcone J."/>
            <person name="Kanchi K."/>
            <person name="Thane T."/>
            <person name="Scimone A."/>
            <person name="Thane N."/>
            <person name="Henke J."/>
            <person name="Wang T."/>
            <person name="Ruppert J."/>
            <person name="Shah N."/>
            <person name="Rotter K."/>
            <person name="Hodges J."/>
            <person name="Ingenthron E."/>
            <person name="Cordes M."/>
            <person name="Kohlberg S."/>
            <person name="Sgro J."/>
            <person name="Delgado B."/>
            <person name="Mead K."/>
            <person name="Chinwalla A."/>
            <person name="Leonard S."/>
            <person name="Crouse K."/>
            <person name="Collura K."/>
            <person name="Kudrna D."/>
            <person name="Currie J."/>
            <person name="He R."/>
            <person name="Angelova A."/>
            <person name="Rajasekar S."/>
            <person name="Mueller T."/>
            <person name="Lomeli R."/>
            <person name="Scara G."/>
            <person name="Ko A."/>
            <person name="Delaney K."/>
            <person name="Wissotski M."/>
            <person name="Lopez G."/>
            <person name="Campos D."/>
            <person name="Braidotti M."/>
            <person name="Ashley E."/>
            <person name="Golser W."/>
            <person name="Kim H."/>
            <person name="Lee S."/>
            <person name="Lin J."/>
            <person name="Dujmic Z."/>
            <person name="Kim W."/>
            <person name="Talag J."/>
            <person name="Zuccolo A."/>
            <person name="Fan C."/>
            <person name="Sebastian A."/>
            <person name="Kramer M."/>
            <person name="Spiegel L."/>
            <person name="Nascimento L."/>
            <person name="Zutavern T."/>
            <person name="Miller B."/>
            <person name="Ambroise C."/>
            <person name="Muller S."/>
            <person name="Spooner W."/>
            <person name="Narechania A."/>
            <person name="Ren L."/>
            <person name="Wei S."/>
            <person name="Kumari S."/>
            <person name="Faga B."/>
            <person name="Levy M.J."/>
            <person name="McMahan L."/>
            <person name="Van Buren P."/>
            <person name="Vaughn M.W."/>
            <person name="Ying K."/>
            <person name="Yeh C.-T."/>
            <person name="Emrich S.J."/>
            <person name="Jia Y."/>
            <person name="Kalyanaraman A."/>
            <person name="Hsia A.-P."/>
            <person name="Barbazuk W.B."/>
            <person name="Baucom R.S."/>
            <person name="Brutnell T.P."/>
            <person name="Carpita N.C."/>
            <person name="Chaparro C."/>
            <person name="Chia J.-M."/>
            <person name="Deragon J.-M."/>
            <person name="Estill J.C."/>
            <person name="Fu Y."/>
            <person name="Jeddeloh J.A."/>
            <person name="Han Y."/>
            <person name="Lee H."/>
            <person name="Li P."/>
            <person name="Lisch D.R."/>
            <person name="Liu S."/>
            <person name="Liu Z."/>
            <person name="Nagel D.H."/>
            <person name="McCann M.C."/>
            <person name="SanMiguel P."/>
            <person name="Myers A.M."/>
            <person name="Nettleton D."/>
            <person name="Nguyen J."/>
            <person name="Penning B.W."/>
            <person name="Ponnala L."/>
            <person name="Schneider K.L."/>
            <person name="Schwartz D.C."/>
            <person name="Sharma A."/>
            <person name="Soderlund C."/>
            <person name="Springer N.M."/>
            <person name="Sun Q."/>
            <person name="Wang H."/>
            <person name="Waterman M."/>
            <person name="Westerman R."/>
            <person name="Wolfgruber T.K."/>
            <person name="Yang L."/>
            <person name="Yu Y."/>
            <person name="Zhang L."/>
            <person name="Zhou S."/>
            <person name="Zhu Q."/>
            <person name="Bennetzen J.L."/>
            <person name="Dawe R.K."/>
            <person name="Jiang J."/>
            <person name="Jiang N."/>
            <person name="Presting G.G."/>
            <person name="Wessler S.R."/>
            <person name="Aluru S."/>
            <person name="Martienssen R.A."/>
            <person name="Clifton S.W."/>
            <person name="McCombie W.R."/>
            <person name="Wing R.A."/>
            <person name="Wilson R.K."/>
        </authorList>
    </citation>
    <scope>NUCLEOTIDE SEQUENCE [LARGE SCALE GENOMIC DNA]</scope>
    <source>
        <strain evidence="3">cv. B73</strain>
    </source>
</reference>
<protein>
    <submittedName>
        <fullName evidence="2">Uncharacterized protein</fullName>
    </submittedName>
</protein>
<feature type="compositionally biased region" description="Polar residues" evidence="1">
    <location>
        <begin position="218"/>
        <end position="227"/>
    </location>
</feature>
<feature type="region of interest" description="Disordered" evidence="1">
    <location>
        <begin position="199"/>
        <end position="230"/>
    </location>
</feature>
<reference evidence="2" key="2">
    <citation type="submission" date="2019-07" db="EMBL/GenBank/DDBJ databases">
        <authorList>
            <person name="Seetharam A."/>
            <person name="Woodhouse M."/>
            <person name="Cannon E."/>
        </authorList>
    </citation>
    <scope>NUCLEOTIDE SEQUENCE [LARGE SCALE GENOMIC DNA]</scope>
    <source>
        <strain evidence="2">cv. B73</strain>
    </source>
</reference>
<dbReference type="Proteomes" id="UP000007305">
    <property type="component" value="Chromosome 4"/>
</dbReference>
<feature type="compositionally biased region" description="Basic and acidic residues" evidence="1">
    <location>
        <begin position="14"/>
        <end position="24"/>
    </location>
</feature>
<feature type="region of interest" description="Disordered" evidence="1">
    <location>
        <begin position="1"/>
        <end position="66"/>
    </location>
</feature>
<evidence type="ECO:0000313" key="2">
    <source>
        <dbReference type="EnsemblPlants" id="Zm00001eb202560_P001"/>
    </source>
</evidence>
<dbReference type="Gramene" id="Zm00001eb202560_T001">
    <property type="protein sequence ID" value="Zm00001eb202560_P001"/>
    <property type="gene ID" value="Zm00001eb202560"/>
</dbReference>
<sequence>MEPSRSQKMAAADSPRRVRTEDSSCLRSTRALDALLPPSSSAGEGPRSPPSSSGTRNASTRGTASRMASYMSSTLKSFSAARFVSTTASVKVSMCSMAQCARSAKMSRPRHLCPPAKTRAHRSRSPGRSTSTVCWNAFIHVAISDSSASQGIFTTSSMLAFSYPRLCSDASSAFRRAIKNTCVHSVSYPAANMASTMARSRPTVSGGNGGEASAMRVGTTQRSSSAPCPNDGGRFKDLPVALPVSVAWGATLATRGSSSVPWNSSSTNVMARCSTPVMRCTPMVYVVAPPGALSAVSVDASAASRLIAARSGGASPASFGAHLSSVPSDCAISCSTALANLSSVTSETAGGASPSLGAARNASISADRAARSGSAASSGTASGPPAFSFCASLICSVSLIGPREKLRASFSSREVAVEKLLDLSGATGILSISCRGQAGRNE</sequence>